<accession>A0ABU2T8D0</accession>
<name>A0ABU2T8D0_9ACTN</name>
<dbReference type="RefSeq" id="WP_311624257.1">
    <property type="nucleotide sequence ID" value="NZ_JAVRFE010000017.1"/>
</dbReference>
<dbReference type="Proteomes" id="UP001180551">
    <property type="component" value="Unassembled WGS sequence"/>
</dbReference>
<gene>
    <name evidence="1" type="ORF">RM550_15285</name>
</gene>
<dbReference type="EMBL" id="JAVRFE010000017">
    <property type="protein sequence ID" value="MDT0457085.1"/>
    <property type="molecule type" value="Genomic_DNA"/>
</dbReference>
<proteinExistence type="predicted"/>
<dbReference type="Pfam" id="PF10824">
    <property type="entry name" value="T7SS_ESX_EspC"/>
    <property type="match status" value="1"/>
</dbReference>
<reference evidence="1" key="1">
    <citation type="submission" date="2024-05" db="EMBL/GenBank/DDBJ databases">
        <title>30 novel species of actinomycetes from the DSMZ collection.</title>
        <authorList>
            <person name="Nouioui I."/>
        </authorList>
    </citation>
    <scope>NUCLEOTIDE SEQUENCE</scope>
    <source>
        <strain evidence="1">DSM 41527</strain>
    </source>
</reference>
<sequence>MSGQFGVDPTALTELAGKFDREAKELAAPIHTFSATSSEVGQAFGILGACDGAMEKYQKLLSGTVKALGHLPAVLTSDADRLRINASHYKEADQVAIGHLRSVPRGQGA</sequence>
<keyword evidence="2" id="KW-1185">Reference proteome</keyword>
<evidence type="ECO:0000313" key="2">
    <source>
        <dbReference type="Proteomes" id="UP001180551"/>
    </source>
</evidence>
<dbReference type="InterPro" id="IPR022536">
    <property type="entry name" value="EspC"/>
</dbReference>
<protein>
    <submittedName>
        <fullName evidence="1">Type VII secretion target</fullName>
    </submittedName>
</protein>
<evidence type="ECO:0000313" key="1">
    <source>
        <dbReference type="EMBL" id="MDT0457085.1"/>
    </source>
</evidence>
<comment type="caution">
    <text evidence="1">The sequence shown here is derived from an EMBL/GenBank/DDBJ whole genome shotgun (WGS) entry which is preliminary data.</text>
</comment>
<organism evidence="1 2">
    <name type="scientific">Streptomyces mooreae</name>
    <dbReference type="NCBI Taxonomy" id="3075523"/>
    <lineage>
        <taxon>Bacteria</taxon>
        <taxon>Bacillati</taxon>
        <taxon>Actinomycetota</taxon>
        <taxon>Actinomycetes</taxon>
        <taxon>Kitasatosporales</taxon>
        <taxon>Streptomycetaceae</taxon>
        <taxon>Streptomyces</taxon>
    </lineage>
</organism>